<proteinExistence type="predicted"/>
<dbReference type="Proteomes" id="UP000198034">
    <property type="component" value="Unassembled WGS sequence"/>
</dbReference>
<reference evidence="1 2" key="1">
    <citation type="journal article" date="2017" name="Infect. Genet. Evol.">
        <title>Comparative genome analysis of fish pathogen Flavobacterium columnare reveals extensive sequence diversity within the species.</title>
        <authorList>
            <person name="Kayansamruaj P."/>
            <person name="Dong H.T."/>
            <person name="Hirono I."/>
            <person name="Kondo H."/>
            <person name="Senapin S."/>
            <person name="Rodkhum C."/>
        </authorList>
    </citation>
    <scope>NUCLEOTIDE SEQUENCE [LARGE SCALE GENOMIC DNA]</scope>
    <source>
        <strain evidence="1 2">1214</strain>
    </source>
</reference>
<evidence type="ECO:0008006" key="3">
    <source>
        <dbReference type="Google" id="ProtNLM"/>
    </source>
</evidence>
<sequence length="385" mass="46585">MEENKTEKIVSEINSNVFFREFTYSKNDFKDLDTKQEHEFADNVVWIDDILFVFQIKDRNSLENENDEKWFDSKILRKAVQQIKSTHKYLKSYPHIEIVNEKGHKKNIIEAKDANISSIIVYTPNNSFPDSKRHQKFYESKDIGLIHLFHSEDYYWICKYLLTPAEIEEYFYFREELYNAHKKVVNKLPEQYVLAHFLETLNVNHIDPSYIENLKIIEKQFLDFDISYLINNFNDKMRFSNDPTEYYPIITEIAKLNRAELVEFKKRFVLILEKCKIDDLLTPYRIYLPRTDCGFVFIPLHKSKAEHWDKALFNYTMAQKYDQKASRCIGVIVYEMIINNETYFDINWNFIESDWIYNSEMEQLLKDNFPFRDVKMKKLDNRYKE</sequence>
<gene>
    <name evidence="1" type="ORF">BWK62_10935</name>
</gene>
<dbReference type="AlphaFoldDB" id="A0A246G939"/>
<evidence type="ECO:0000313" key="2">
    <source>
        <dbReference type="Proteomes" id="UP000198034"/>
    </source>
</evidence>
<evidence type="ECO:0000313" key="1">
    <source>
        <dbReference type="EMBL" id="OWP75866.1"/>
    </source>
</evidence>
<dbReference type="EMBL" id="MTCY01000034">
    <property type="protein sequence ID" value="OWP75866.1"/>
    <property type="molecule type" value="Genomic_DNA"/>
</dbReference>
<name>A0A246G939_9FLAO</name>
<comment type="caution">
    <text evidence="1">The sequence shown here is derived from an EMBL/GenBank/DDBJ whole genome shotgun (WGS) entry which is preliminary data.</text>
</comment>
<accession>A0A246G939</accession>
<protein>
    <recommendedName>
        <fullName evidence="3">NERD domain-containing protein</fullName>
    </recommendedName>
</protein>
<organism evidence="1 2">
    <name type="scientific">Flavobacterium columnare</name>
    <dbReference type="NCBI Taxonomy" id="996"/>
    <lineage>
        <taxon>Bacteria</taxon>
        <taxon>Pseudomonadati</taxon>
        <taxon>Bacteroidota</taxon>
        <taxon>Flavobacteriia</taxon>
        <taxon>Flavobacteriales</taxon>
        <taxon>Flavobacteriaceae</taxon>
        <taxon>Flavobacterium</taxon>
    </lineage>
</organism>